<reference evidence="3" key="1">
    <citation type="submission" date="2015-07" db="EMBL/GenBank/DDBJ databases">
        <title>Lactobacillus ginsenosidimutans/EMML 3141/ whole genome sequencing.</title>
        <authorList>
            <person name="Kim M.K."/>
            <person name="Im W.-T."/>
            <person name="Srinivasan S."/>
            <person name="Lee J.-J."/>
        </authorList>
    </citation>
    <scope>NUCLEOTIDE SEQUENCE [LARGE SCALE GENOMIC DNA]</scope>
    <source>
        <strain evidence="3">EMML 3041</strain>
    </source>
</reference>
<dbReference type="EMBL" id="CP012034">
    <property type="protein sequence ID" value="AKP66364.1"/>
    <property type="molecule type" value="Genomic_DNA"/>
</dbReference>
<dbReference type="STRING" id="1007676.ABM34_01580"/>
<dbReference type="KEGG" id="lgn:ABM34_01580"/>
<keyword evidence="3" id="KW-1185">Reference proteome</keyword>
<evidence type="ECO:0000313" key="2">
    <source>
        <dbReference type="EMBL" id="AKP66364.1"/>
    </source>
</evidence>
<keyword evidence="1" id="KW-1133">Transmembrane helix</keyword>
<name>A0A0H4QDF9_9LACO</name>
<gene>
    <name evidence="2" type="ORF">ABM34_01580</name>
</gene>
<dbReference type="RefSeq" id="WP_048702655.1">
    <property type="nucleotide sequence ID" value="NZ_CP012034.1"/>
</dbReference>
<evidence type="ECO:0000313" key="3">
    <source>
        <dbReference type="Proteomes" id="UP000036106"/>
    </source>
</evidence>
<proteinExistence type="predicted"/>
<evidence type="ECO:0000256" key="1">
    <source>
        <dbReference type="SAM" id="Phobius"/>
    </source>
</evidence>
<sequence>MDNNQKKELNTSFNNTIRNILVYAILSIVLLATGMVTHWIIFEYIALAAVFITIIYVIYLVYLSILKIKLKNGQK</sequence>
<organism evidence="2 3">
    <name type="scientific">Companilactobacillus ginsenosidimutans</name>
    <dbReference type="NCBI Taxonomy" id="1007676"/>
    <lineage>
        <taxon>Bacteria</taxon>
        <taxon>Bacillati</taxon>
        <taxon>Bacillota</taxon>
        <taxon>Bacilli</taxon>
        <taxon>Lactobacillales</taxon>
        <taxon>Lactobacillaceae</taxon>
        <taxon>Companilactobacillus</taxon>
    </lineage>
</organism>
<feature type="transmembrane region" description="Helical" evidence="1">
    <location>
        <begin position="20"/>
        <end position="41"/>
    </location>
</feature>
<protein>
    <submittedName>
        <fullName evidence="2">Uncharacterized protein</fullName>
    </submittedName>
</protein>
<dbReference type="PATRIC" id="fig|1007676.4.peg.331"/>
<keyword evidence="1" id="KW-0472">Membrane</keyword>
<keyword evidence="1" id="KW-0812">Transmembrane</keyword>
<feature type="transmembrane region" description="Helical" evidence="1">
    <location>
        <begin position="47"/>
        <end position="66"/>
    </location>
</feature>
<dbReference type="Proteomes" id="UP000036106">
    <property type="component" value="Chromosome"/>
</dbReference>
<dbReference type="AlphaFoldDB" id="A0A0H4QDF9"/>
<accession>A0A0H4QDF9</accession>